<accession>A0ABR3M282</accession>
<proteinExistence type="predicted"/>
<organism evidence="2 3">
    <name type="scientific">Cirrhinus molitorella</name>
    <name type="common">mud carp</name>
    <dbReference type="NCBI Taxonomy" id="172907"/>
    <lineage>
        <taxon>Eukaryota</taxon>
        <taxon>Metazoa</taxon>
        <taxon>Chordata</taxon>
        <taxon>Craniata</taxon>
        <taxon>Vertebrata</taxon>
        <taxon>Euteleostomi</taxon>
        <taxon>Actinopterygii</taxon>
        <taxon>Neopterygii</taxon>
        <taxon>Teleostei</taxon>
        <taxon>Ostariophysi</taxon>
        <taxon>Cypriniformes</taxon>
        <taxon>Cyprinidae</taxon>
        <taxon>Labeoninae</taxon>
        <taxon>Labeonini</taxon>
        <taxon>Cirrhinus</taxon>
    </lineage>
</organism>
<sequence length="60" mass="6945">MIHTAFNPNISRQRGREREFSMATHRTSQTFAPPKEDIHVEPVEGLKLSNLNHNFFPVRG</sequence>
<protein>
    <submittedName>
        <fullName evidence="2">Uncharacterized protein</fullName>
    </submittedName>
</protein>
<feature type="region of interest" description="Disordered" evidence="1">
    <location>
        <begin position="1"/>
        <end position="30"/>
    </location>
</feature>
<reference evidence="2 3" key="1">
    <citation type="submission" date="2023-09" db="EMBL/GenBank/DDBJ databases">
        <authorList>
            <person name="Wang M."/>
        </authorList>
    </citation>
    <scope>NUCLEOTIDE SEQUENCE [LARGE SCALE GENOMIC DNA]</scope>
    <source>
        <strain evidence="2">GT-2023</strain>
        <tissue evidence="2">Liver</tissue>
    </source>
</reference>
<comment type="caution">
    <text evidence="2">The sequence shown here is derived from an EMBL/GenBank/DDBJ whole genome shotgun (WGS) entry which is preliminary data.</text>
</comment>
<feature type="non-terminal residue" evidence="2">
    <location>
        <position position="60"/>
    </location>
</feature>
<gene>
    <name evidence="2" type="ORF">QQF64_009820</name>
</gene>
<dbReference type="Proteomes" id="UP001558613">
    <property type="component" value="Unassembled WGS sequence"/>
</dbReference>
<dbReference type="EMBL" id="JAYMGO010000016">
    <property type="protein sequence ID" value="KAL1259243.1"/>
    <property type="molecule type" value="Genomic_DNA"/>
</dbReference>
<name>A0ABR3M282_9TELE</name>
<evidence type="ECO:0000313" key="2">
    <source>
        <dbReference type="EMBL" id="KAL1259243.1"/>
    </source>
</evidence>
<evidence type="ECO:0000256" key="1">
    <source>
        <dbReference type="SAM" id="MobiDB-lite"/>
    </source>
</evidence>
<feature type="compositionally biased region" description="Polar residues" evidence="1">
    <location>
        <begin position="1"/>
        <end position="12"/>
    </location>
</feature>
<evidence type="ECO:0000313" key="3">
    <source>
        <dbReference type="Proteomes" id="UP001558613"/>
    </source>
</evidence>
<keyword evidence="3" id="KW-1185">Reference proteome</keyword>